<dbReference type="OrthoDB" id="6508955at2759"/>
<feature type="compositionally biased region" description="Basic and acidic residues" evidence="1">
    <location>
        <begin position="1"/>
        <end position="11"/>
    </location>
</feature>
<dbReference type="AlphaFoldDB" id="A0A8S9WNR2"/>
<evidence type="ECO:0000313" key="3">
    <source>
        <dbReference type="Proteomes" id="UP000466442"/>
    </source>
</evidence>
<evidence type="ECO:0000313" key="2">
    <source>
        <dbReference type="EMBL" id="KAF6197874.1"/>
    </source>
</evidence>
<dbReference type="Proteomes" id="UP000466442">
    <property type="component" value="Unassembled WGS sequence"/>
</dbReference>
<accession>A0A8S9WNR2</accession>
<dbReference type="PANTHER" id="PTHR37558:SF1">
    <property type="entry name" value="HTH CENPB-TYPE DOMAIN-CONTAINING PROTEIN"/>
    <property type="match status" value="1"/>
</dbReference>
<evidence type="ECO:0000256" key="1">
    <source>
        <dbReference type="SAM" id="MobiDB-lite"/>
    </source>
</evidence>
<sequence length="111" mass="12890">MEDGIVVKEEPMSEGDEDQTVKKRRQMRFSVEDDLALLRLVLSENPYLSPKSWRFIVDVLLSEIDKPLTLKNVRERVNLLLEQFSSKDDTEIFTSGVEPPLPSERDQLLEQ</sequence>
<feature type="region of interest" description="Disordered" evidence="1">
    <location>
        <begin position="1"/>
        <end position="23"/>
    </location>
</feature>
<feature type="region of interest" description="Disordered" evidence="1">
    <location>
        <begin position="92"/>
        <end position="111"/>
    </location>
</feature>
<protein>
    <submittedName>
        <fullName evidence="2">Uncharacterized protein</fullName>
    </submittedName>
</protein>
<reference evidence="2" key="1">
    <citation type="journal article" date="2021" name="Mol. Ecol. Resour.">
        <title>Apolygus lucorum genome provides insights into omnivorousness and mesophyll feeding.</title>
        <authorList>
            <person name="Liu Y."/>
            <person name="Liu H."/>
            <person name="Wang H."/>
            <person name="Huang T."/>
            <person name="Liu B."/>
            <person name="Yang B."/>
            <person name="Yin L."/>
            <person name="Li B."/>
            <person name="Zhang Y."/>
            <person name="Zhang S."/>
            <person name="Jiang F."/>
            <person name="Zhang X."/>
            <person name="Ren Y."/>
            <person name="Wang B."/>
            <person name="Wang S."/>
            <person name="Lu Y."/>
            <person name="Wu K."/>
            <person name="Fan W."/>
            <person name="Wang G."/>
        </authorList>
    </citation>
    <scope>NUCLEOTIDE SEQUENCE</scope>
    <source>
        <strain evidence="2">12Hb</strain>
    </source>
</reference>
<comment type="caution">
    <text evidence="2">The sequence shown here is derived from an EMBL/GenBank/DDBJ whole genome shotgun (WGS) entry which is preliminary data.</text>
</comment>
<proteinExistence type="predicted"/>
<dbReference type="EMBL" id="WIXP02000017">
    <property type="protein sequence ID" value="KAF6197874.1"/>
    <property type="molecule type" value="Genomic_DNA"/>
</dbReference>
<organism evidence="2 3">
    <name type="scientific">Apolygus lucorum</name>
    <name type="common">Small green plant bug</name>
    <name type="synonym">Lygocoris lucorum</name>
    <dbReference type="NCBI Taxonomy" id="248454"/>
    <lineage>
        <taxon>Eukaryota</taxon>
        <taxon>Metazoa</taxon>
        <taxon>Ecdysozoa</taxon>
        <taxon>Arthropoda</taxon>
        <taxon>Hexapoda</taxon>
        <taxon>Insecta</taxon>
        <taxon>Pterygota</taxon>
        <taxon>Neoptera</taxon>
        <taxon>Paraneoptera</taxon>
        <taxon>Hemiptera</taxon>
        <taxon>Heteroptera</taxon>
        <taxon>Panheteroptera</taxon>
        <taxon>Cimicomorpha</taxon>
        <taxon>Miridae</taxon>
        <taxon>Mirini</taxon>
        <taxon>Apolygus</taxon>
    </lineage>
</organism>
<gene>
    <name evidence="2" type="ORF">GE061_008848</name>
</gene>
<keyword evidence="3" id="KW-1185">Reference proteome</keyword>
<name>A0A8S9WNR2_APOLU</name>
<dbReference type="PANTHER" id="PTHR37558">
    <property type="entry name" value="HTH CENPB-TYPE DOMAIN-CONTAINING PROTEIN"/>
    <property type="match status" value="1"/>
</dbReference>